<dbReference type="InterPro" id="IPR050115">
    <property type="entry name" value="Proteasome_alpha"/>
</dbReference>
<gene>
    <name evidence="4" type="primary">LOC117565006</name>
</gene>
<dbReference type="InterPro" id="IPR001353">
    <property type="entry name" value="Proteasome_sua/b"/>
</dbReference>
<evidence type="ECO:0000313" key="3">
    <source>
        <dbReference type="Proteomes" id="UP000515160"/>
    </source>
</evidence>
<dbReference type="OrthoDB" id="5835702at2759"/>
<organism evidence="3 4">
    <name type="scientific">Drosophila albomicans</name>
    <name type="common">Fruit fly</name>
    <dbReference type="NCBI Taxonomy" id="7291"/>
    <lineage>
        <taxon>Eukaryota</taxon>
        <taxon>Metazoa</taxon>
        <taxon>Ecdysozoa</taxon>
        <taxon>Arthropoda</taxon>
        <taxon>Hexapoda</taxon>
        <taxon>Insecta</taxon>
        <taxon>Pterygota</taxon>
        <taxon>Neoptera</taxon>
        <taxon>Endopterygota</taxon>
        <taxon>Diptera</taxon>
        <taxon>Brachycera</taxon>
        <taxon>Muscomorpha</taxon>
        <taxon>Ephydroidea</taxon>
        <taxon>Drosophilidae</taxon>
        <taxon>Drosophila</taxon>
    </lineage>
</organism>
<evidence type="ECO:0000313" key="4">
    <source>
        <dbReference type="RefSeq" id="XP_034099842.1"/>
    </source>
</evidence>
<comment type="similarity">
    <text evidence="2">Belongs to the peptidase T1A family.</text>
</comment>
<dbReference type="InterPro" id="IPR029055">
    <property type="entry name" value="Ntn_hydrolases_N"/>
</dbReference>
<evidence type="ECO:0000256" key="2">
    <source>
        <dbReference type="PROSITE-ProRule" id="PRU00808"/>
    </source>
</evidence>
<dbReference type="RefSeq" id="XP_034099842.1">
    <property type="nucleotide sequence ID" value="XM_034243951.2"/>
</dbReference>
<dbReference type="PANTHER" id="PTHR11599">
    <property type="entry name" value="PROTEASOME SUBUNIT ALPHA/BETA"/>
    <property type="match status" value="1"/>
</dbReference>
<keyword evidence="3" id="KW-1185">Reference proteome</keyword>
<proteinExistence type="inferred from homology"/>
<dbReference type="Proteomes" id="UP000515160">
    <property type="component" value="Chromosome 2L"/>
</dbReference>
<dbReference type="GO" id="GO:0051603">
    <property type="term" value="P:proteolysis involved in protein catabolic process"/>
    <property type="evidence" value="ECO:0007669"/>
    <property type="project" value="InterPro"/>
</dbReference>
<keyword evidence="1 2" id="KW-0647">Proteasome</keyword>
<protein>
    <submittedName>
        <fullName evidence="4">Proteasome subunit alpha type-6-like</fullName>
    </submittedName>
</protein>
<dbReference type="Gene3D" id="3.60.20.10">
    <property type="entry name" value="Glutamine Phosphoribosylpyrophosphate, subunit 1, domain 1"/>
    <property type="match status" value="1"/>
</dbReference>
<dbReference type="GO" id="GO:0019773">
    <property type="term" value="C:proteasome core complex, alpha-subunit complex"/>
    <property type="evidence" value="ECO:0007669"/>
    <property type="project" value="UniProtKB-UniRule"/>
</dbReference>
<reference evidence="4" key="1">
    <citation type="submission" date="2025-08" db="UniProtKB">
        <authorList>
            <consortium name="RefSeq"/>
        </authorList>
    </citation>
    <scope>IDENTIFICATION</scope>
    <source>
        <strain evidence="4">15112-1751.03</strain>
        <tissue evidence="4">Whole Adult</tissue>
    </source>
</reference>
<dbReference type="SUPFAM" id="SSF56235">
    <property type="entry name" value="N-terminal nucleophile aminohydrolases (Ntn hydrolases)"/>
    <property type="match status" value="1"/>
</dbReference>
<evidence type="ECO:0000256" key="1">
    <source>
        <dbReference type="ARBA" id="ARBA00022942"/>
    </source>
</evidence>
<dbReference type="AlphaFoldDB" id="A0A6P8XN75"/>
<dbReference type="PROSITE" id="PS51475">
    <property type="entry name" value="PROTEASOME_ALPHA_2"/>
    <property type="match status" value="1"/>
</dbReference>
<accession>A0A6P8XN75</accession>
<dbReference type="InterPro" id="IPR023332">
    <property type="entry name" value="Proteasome_alpha-type"/>
</dbReference>
<dbReference type="GeneID" id="117565006"/>
<name>A0A6P8XN75_DROAB</name>
<dbReference type="Pfam" id="PF00227">
    <property type="entry name" value="Proteasome"/>
    <property type="match status" value="1"/>
</dbReference>
<sequence>MSDKFYKYYLPDGRIFHVEVALKAINREGITSVALKGKTCAVVASQNIATNIANIDPETATSLFALNEIVGCVVTGRYSDCKYLVQEARREATDFHSYCRHQMAIDVLCHRMADILQLKTRCLEARALACSMMLISYDDDLGASVFKTDPSANYCGYFACASGAKQLQAEDFLRKNYKLNMSEKESVRLAVNCLENVLDFECQPQDIEVGIVTDCNRKFRKLNEKEIKEYNHYF</sequence>